<dbReference type="PANTHER" id="PTHR47473:SF1">
    <property type="entry name" value="METHYLTRANSFERASE DOMAIN-CONTAINING PROTEIN"/>
    <property type="match status" value="1"/>
</dbReference>
<gene>
    <name evidence="2" type="ORF">IV203_020589</name>
</gene>
<dbReference type="Proteomes" id="UP000693970">
    <property type="component" value="Unassembled WGS sequence"/>
</dbReference>
<reference evidence="2" key="1">
    <citation type="journal article" date="2021" name="Sci. Rep.">
        <title>Diploid genomic architecture of Nitzschia inconspicua, an elite biomass production diatom.</title>
        <authorList>
            <person name="Oliver A."/>
            <person name="Podell S."/>
            <person name="Pinowska A."/>
            <person name="Traller J.C."/>
            <person name="Smith S.R."/>
            <person name="McClure R."/>
            <person name="Beliaev A."/>
            <person name="Bohutskyi P."/>
            <person name="Hill E.A."/>
            <person name="Rabines A."/>
            <person name="Zheng H."/>
            <person name="Allen L.Z."/>
            <person name="Kuo A."/>
            <person name="Grigoriev I.V."/>
            <person name="Allen A.E."/>
            <person name="Hazlebeck D."/>
            <person name="Allen E.E."/>
        </authorList>
    </citation>
    <scope>NUCLEOTIDE SEQUENCE</scope>
    <source>
        <strain evidence="2">Hildebrandi</strain>
    </source>
</reference>
<reference evidence="2" key="2">
    <citation type="submission" date="2021-04" db="EMBL/GenBank/DDBJ databases">
        <authorList>
            <person name="Podell S."/>
        </authorList>
    </citation>
    <scope>NUCLEOTIDE SEQUENCE</scope>
    <source>
        <strain evidence="2">Hildebrandi</strain>
    </source>
</reference>
<dbReference type="AlphaFoldDB" id="A0A9K3KGD5"/>
<dbReference type="Pfam" id="PF13489">
    <property type="entry name" value="Methyltransf_23"/>
    <property type="match status" value="1"/>
</dbReference>
<keyword evidence="2" id="KW-0808">Transferase</keyword>
<dbReference type="GO" id="GO:0032259">
    <property type="term" value="P:methylation"/>
    <property type="evidence" value="ECO:0007669"/>
    <property type="project" value="UniProtKB-KW"/>
</dbReference>
<dbReference type="CDD" id="cd02440">
    <property type="entry name" value="AdoMet_MTases"/>
    <property type="match status" value="1"/>
</dbReference>
<protein>
    <submittedName>
        <fullName evidence="2">Type 12 methyltransferase</fullName>
    </submittedName>
</protein>
<evidence type="ECO:0000313" key="3">
    <source>
        <dbReference type="Proteomes" id="UP000693970"/>
    </source>
</evidence>
<feature type="transmembrane region" description="Helical" evidence="1">
    <location>
        <begin position="15"/>
        <end position="34"/>
    </location>
</feature>
<sequence>MVWDSLVAVADQPQGLAWLAAVIILTMITSFIIFPPSDKEMEDPSLIDAYLTYTPYQPQATWLSDFKVLKAMYVSKITGDDLQERLNSFYDQQADLYDSYRVRMLHGRPLMLKAVARHTKPTASLKKKGLVWVDLACGTGYNVESFKTCLDKFHAIYLLDLCVPLTKVAQRERADKYNDKSKKHQKIQVIHGDATDFDCPGLPEAGTADIVTISYSLVMIPDWRKAIRNAKRLLKPDGKGMIAVSDFTLDPDQRSVMKTFWKSIFAKDHVFLNEEHLQVLHDEFDVVEAAGAYGPLPYTPSFLQPAYYHFCGTTKMK</sequence>
<keyword evidence="1" id="KW-1133">Transmembrane helix</keyword>
<evidence type="ECO:0000256" key="1">
    <source>
        <dbReference type="SAM" id="Phobius"/>
    </source>
</evidence>
<proteinExistence type="predicted"/>
<keyword evidence="1" id="KW-0472">Membrane</keyword>
<accession>A0A9K3KGD5</accession>
<name>A0A9K3KGD5_9STRA</name>
<dbReference type="GO" id="GO:0008168">
    <property type="term" value="F:methyltransferase activity"/>
    <property type="evidence" value="ECO:0007669"/>
    <property type="project" value="UniProtKB-KW"/>
</dbReference>
<dbReference type="PANTHER" id="PTHR47473">
    <property type="entry name" value="BTA1P"/>
    <property type="match status" value="1"/>
</dbReference>
<evidence type="ECO:0000313" key="2">
    <source>
        <dbReference type="EMBL" id="KAG7342645.1"/>
    </source>
</evidence>
<dbReference type="OrthoDB" id="10253390at2759"/>
<keyword evidence="1" id="KW-0812">Transmembrane</keyword>
<comment type="caution">
    <text evidence="2">The sequence shown here is derived from an EMBL/GenBank/DDBJ whole genome shotgun (WGS) entry which is preliminary data.</text>
</comment>
<keyword evidence="2" id="KW-0489">Methyltransferase</keyword>
<organism evidence="2 3">
    <name type="scientific">Nitzschia inconspicua</name>
    <dbReference type="NCBI Taxonomy" id="303405"/>
    <lineage>
        <taxon>Eukaryota</taxon>
        <taxon>Sar</taxon>
        <taxon>Stramenopiles</taxon>
        <taxon>Ochrophyta</taxon>
        <taxon>Bacillariophyta</taxon>
        <taxon>Bacillariophyceae</taxon>
        <taxon>Bacillariophycidae</taxon>
        <taxon>Bacillariales</taxon>
        <taxon>Bacillariaceae</taxon>
        <taxon>Nitzschia</taxon>
    </lineage>
</organism>
<dbReference type="EMBL" id="JAGRRH010000024">
    <property type="protein sequence ID" value="KAG7342645.1"/>
    <property type="molecule type" value="Genomic_DNA"/>
</dbReference>
<keyword evidence="3" id="KW-1185">Reference proteome</keyword>